<dbReference type="Proteomes" id="UP000824236">
    <property type="component" value="Unassembled WGS sequence"/>
</dbReference>
<feature type="domain" description="Beta-lactamase-related" evidence="2">
    <location>
        <begin position="100"/>
        <end position="377"/>
    </location>
</feature>
<dbReference type="InterPro" id="IPR001466">
    <property type="entry name" value="Beta-lactam-related"/>
</dbReference>
<evidence type="ECO:0000256" key="1">
    <source>
        <dbReference type="SAM" id="Phobius"/>
    </source>
</evidence>
<keyword evidence="1" id="KW-0812">Transmembrane</keyword>
<keyword evidence="1" id="KW-1133">Transmembrane helix</keyword>
<dbReference type="InterPro" id="IPR012338">
    <property type="entry name" value="Beta-lactam/transpept-like"/>
</dbReference>
<comment type="caution">
    <text evidence="3">The sequence shown here is derived from an EMBL/GenBank/DDBJ whole genome shotgun (WGS) entry which is preliminary data.</text>
</comment>
<name>A0A9E2NMR9_9BACE</name>
<evidence type="ECO:0000313" key="4">
    <source>
        <dbReference type="Proteomes" id="UP000824236"/>
    </source>
</evidence>
<sequence>MAIKPARPAGRYSTQRWGKTLRGVFLPSLLVLALLAVAWFSLPRYARQALIHLMPVIDDLETFERDTVRNDPARIWHWPRAKAYNHYQLPAQDAAYLDSLHTVSFLVIRQDSILFENYRDGWNDTLTSNLYSATKTIVGLLTGIALDEGKIHSLDDPVSRYIPTYTKGRQADVTLRHLLTMSGGMAWDEAYSSLFSVTTHGYYGDDLHELVTGLDVVDEPGVQYAYRSGETQLLAFALEAATGQTLSKYAEEKLWKPMQAERDAYWLLDKPGGDEKAFCCFQTTARDAARFGRLLLRHGDWNGRQLVSRTYLDEMTRPASYLKDQWGRDSLSYYGLQTWIYPYRGEAIPCLRGMLGQYIFAIPSQEAIVVRLGRKRHDVYEGPFTVDMRRYLDVAMRVLEAQ</sequence>
<dbReference type="PANTHER" id="PTHR43283:SF7">
    <property type="entry name" value="BETA-LACTAMASE-RELATED DOMAIN-CONTAINING PROTEIN"/>
    <property type="match status" value="1"/>
</dbReference>
<protein>
    <submittedName>
        <fullName evidence="3">Beta-lactamase family protein</fullName>
    </submittedName>
</protein>
<dbReference type="Gene3D" id="3.40.710.10">
    <property type="entry name" value="DD-peptidase/beta-lactamase superfamily"/>
    <property type="match status" value="1"/>
</dbReference>
<dbReference type="InterPro" id="IPR050789">
    <property type="entry name" value="Diverse_Enzym_Activities"/>
</dbReference>
<organism evidence="3 4">
    <name type="scientific">Candidatus Bacteroides intestinipullorum</name>
    <dbReference type="NCBI Taxonomy" id="2838471"/>
    <lineage>
        <taxon>Bacteria</taxon>
        <taxon>Pseudomonadati</taxon>
        <taxon>Bacteroidota</taxon>
        <taxon>Bacteroidia</taxon>
        <taxon>Bacteroidales</taxon>
        <taxon>Bacteroidaceae</taxon>
        <taxon>Bacteroides</taxon>
    </lineage>
</organism>
<feature type="transmembrane region" description="Helical" evidence="1">
    <location>
        <begin position="21"/>
        <end position="42"/>
    </location>
</feature>
<keyword evidence="1" id="KW-0472">Membrane</keyword>
<evidence type="ECO:0000259" key="2">
    <source>
        <dbReference type="Pfam" id="PF00144"/>
    </source>
</evidence>
<accession>A0A9E2NMR9</accession>
<dbReference type="PANTHER" id="PTHR43283">
    <property type="entry name" value="BETA-LACTAMASE-RELATED"/>
    <property type="match status" value="1"/>
</dbReference>
<reference evidence="3" key="2">
    <citation type="submission" date="2021-04" db="EMBL/GenBank/DDBJ databases">
        <authorList>
            <person name="Gilroy R."/>
        </authorList>
    </citation>
    <scope>NUCLEOTIDE SEQUENCE</scope>
    <source>
        <strain evidence="3">B3-3758</strain>
    </source>
</reference>
<dbReference type="EMBL" id="JAHLFO010000016">
    <property type="protein sequence ID" value="MBU3813224.1"/>
    <property type="molecule type" value="Genomic_DNA"/>
</dbReference>
<gene>
    <name evidence="3" type="ORF">H9791_01765</name>
</gene>
<dbReference type="AlphaFoldDB" id="A0A9E2NMR9"/>
<evidence type="ECO:0000313" key="3">
    <source>
        <dbReference type="EMBL" id="MBU3813224.1"/>
    </source>
</evidence>
<reference evidence="3" key="1">
    <citation type="journal article" date="2021" name="PeerJ">
        <title>Extensive microbial diversity within the chicken gut microbiome revealed by metagenomics and culture.</title>
        <authorList>
            <person name="Gilroy R."/>
            <person name="Ravi A."/>
            <person name="Getino M."/>
            <person name="Pursley I."/>
            <person name="Horton D.L."/>
            <person name="Alikhan N.F."/>
            <person name="Baker D."/>
            <person name="Gharbi K."/>
            <person name="Hall N."/>
            <person name="Watson M."/>
            <person name="Adriaenssens E.M."/>
            <person name="Foster-Nyarko E."/>
            <person name="Jarju S."/>
            <person name="Secka A."/>
            <person name="Antonio M."/>
            <person name="Oren A."/>
            <person name="Chaudhuri R.R."/>
            <person name="La Ragione R."/>
            <person name="Hildebrand F."/>
            <person name="Pallen M.J."/>
        </authorList>
    </citation>
    <scope>NUCLEOTIDE SEQUENCE</scope>
    <source>
        <strain evidence="3">B3-3758</strain>
    </source>
</reference>
<proteinExistence type="predicted"/>
<dbReference type="Pfam" id="PF00144">
    <property type="entry name" value="Beta-lactamase"/>
    <property type="match status" value="1"/>
</dbReference>
<dbReference type="SUPFAM" id="SSF56601">
    <property type="entry name" value="beta-lactamase/transpeptidase-like"/>
    <property type="match status" value="1"/>
</dbReference>